<dbReference type="Gene3D" id="3.90.1150.10">
    <property type="entry name" value="Aspartate Aminotransferase, domain 1"/>
    <property type="match status" value="1"/>
</dbReference>
<sequence>MGVAAFNSDEIRGRLSFLQNAIGAIPSAFDAWLAHRGLKTLHLRAREASRNADAVAHALEASRHVISVNYPGLDSHPHRHIARKQHRDAMGGGMVSFRIRGGHAAAERFCQVTKIFTLAESLGGVESLVELPSVMTHAGIPRDQREAVGVFDDLVRLSCGIEDAKDLKDDVLQALEIAIKDSAANGVANGVKGK</sequence>
<proteinExistence type="inferred from homology"/>
<dbReference type="GO" id="GO:0019346">
    <property type="term" value="P:transsulfuration"/>
    <property type="evidence" value="ECO:0007669"/>
    <property type="project" value="InterPro"/>
</dbReference>
<dbReference type="SUPFAM" id="SSF53383">
    <property type="entry name" value="PLP-dependent transferases"/>
    <property type="match status" value="1"/>
</dbReference>
<protein>
    <recommendedName>
        <fullName evidence="4">cystathionine gamma-lyase</fullName>
        <ecNumber evidence="4">4.4.1.1</ecNumber>
    </recommendedName>
    <alternativeName>
        <fullName evidence="7">Gamma-cystathionase</fullName>
    </alternativeName>
</protein>
<comment type="similarity">
    <text evidence="3 8">Belongs to the trans-sulfuration enzymes family.</text>
</comment>
<dbReference type="OrthoDB" id="3512640at2759"/>
<evidence type="ECO:0000256" key="3">
    <source>
        <dbReference type="ARBA" id="ARBA00009077"/>
    </source>
</evidence>
<dbReference type="InterPro" id="IPR015422">
    <property type="entry name" value="PyrdxlP-dep_Trfase_small"/>
</dbReference>
<dbReference type="FunFam" id="3.90.1150.10:FF:000008">
    <property type="entry name" value="Cystathionine gamma-synthase"/>
    <property type="match status" value="1"/>
</dbReference>
<dbReference type="GO" id="GO:0030170">
    <property type="term" value="F:pyridoxal phosphate binding"/>
    <property type="evidence" value="ECO:0007669"/>
    <property type="project" value="InterPro"/>
</dbReference>
<dbReference type="GO" id="GO:0019343">
    <property type="term" value="P:cysteine biosynthetic process via cystathionine"/>
    <property type="evidence" value="ECO:0007669"/>
    <property type="project" value="TreeGrafter"/>
</dbReference>
<dbReference type="Proteomes" id="UP000019374">
    <property type="component" value="Unassembled WGS sequence"/>
</dbReference>
<keyword evidence="5 8" id="KW-0663">Pyridoxal phosphate</keyword>
<dbReference type="eggNOG" id="KOG0053">
    <property type="taxonomic scope" value="Eukaryota"/>
</dbReference>
<reference evidence="9 10" key="1">
    <citation type="journal article" date="2013" name="Chin. Sci. Bull.">
        <title>Genome survey uncovers the secrets of sex and lifestyle in caterpillar fungus.</title>
        <authorList>
            <person name="Hu X."/>
            <person name="Zhang Y."/>
            <person name="Xiao G."/>
            <person name="Zheng P."/>
            <person name="Xia Y."/>
            <person name="Zhang X."/>
            <person name="St Leger R.J."/>
            <person name="Liu X."/>
            <person name="Wang C."/>
        </authorList>
    </citation>
    <scope>NUCLEOTIDE SEQUENCE [LARGE SCALE GENOMIC DNA]</scope>
    <source>
        <strain evidence="10">Co18 / CGMCC 3.14243</strain>
        <tissue evidence="9">Fruit-body</tissue>
    </source>
</reference>
<dbReference type="Gene3D" id="3.40.640.10">
    <property type="entry name" value="Type I PLP-dependent aspartate aminotransferase-like (Major domain)"/>
    <property type="match status" value="1"/>
</dbReference>
<dbReference type="GO" id="GO:0005737">
    <property type="term" value="C:cytoplasm"/>
    <property type="evidence" value="ECO:0007669"/>
    <property type="project" value="TreeGrafter"/>
</dbReference>
<dbReference type="EC" id="4.4.1.1" evidence="4"/>
<dbReference type="AlphaFoldDB" id="T5A8J5"/>
<name>T5A8J5_OPHSC</name>
<dbReference type="InterPro" id="IPR000277">
    <property type="entry name" value="Cys/Met-Metab_PyrdxlP-dep_enz"/>
</dbReference>
<evidence type="ECO:0000256" key="7">
    <source>
        <dbReference type="ARBA" id="ARBA00029853"/>
    </source>
</evidence>
<evidence type="ECO:0000256" key="2">
    <source>
        <dbReference type="ARBA" id="ARBA00005038"/>
    </source>
</evidence>
<keyword evidence="6" id="KW-0028">Amino-acid biosynthesis</keyword>
<keyword evidence="6" id="KW-0198">Cysteine biosynthesis</keyword>
<evidence type="ECO:0000256" key="1">
    <source>
        <dbReference type="ARBA" id="ARBA00001933"/>
    </source>
</evidence>
<gene>
    <name evidence="9" type="ORF">OCS_05569</name>
</gene>
<dbReference type="InterPro" id="IPR015424">
    <property type="entry name" value="PyrdxlP-dep_Trfase"/>
</dbReference>
<organism evidence="9 10">
    <name type="scientific">Ophiocordyceps sinensis (strain Co18 / CGMCC 3.14243)</name>
    <name type="common">Yarsagumba caterpillar fungus</name>
    <name type="synonym">Hirsutella sinensis</name>
    <dbReference type="NCBI Taxonomy" id="911162"/>
    <lineage>
        <taxon>Eukaryota</taxon>
        <taxon>Fungi</taxon>
        <taxon>Dikarya</taxon>
        <taxon>Ascomycota</taxon>
        <taxon>Pezizomycotina</taxon>
        <taxon>Sordariomycetes</taxon>
        <taxon>Hypocreomycetidae</taxon>
        <taxon>Hypocreales</taxon>
        <taxon>Ophiocordycipitaceae</taxon>
        <taxon>Ophiocordyceps</taxon>
    </lineage>
</organism>
<dbReference type="HOGENOM" id="CLU_018986_8_0_1"/>
<comment type="cofactor">
    <cofactor evidence="1 8">
        <name>pyridoxal 5'-phosphate</name>
        <dbReference type="ChEBI" id="CHEBI:597326"/>
    </cofactor>
</comment>
<evidence type="ECO:0000256" key="8">
    <source>
        <dbReference type="RuleBase" id="RU362118"/>
    </source>
</evidence>
<evidence type="ECO:0000313" key="9">
    <source>
        <dbReference type="EMBL" id="EQK98720.1"/>
    </source>
</evidence>
<dbReference type="InterPro" id="IPR015421">
    <property type="entry name" value="PyrdxlP-dep_Trfase_major"/>
</dbReference>
<evidence type="ECO:0000256" key="4">
    <source>
        <dbReference type="ARBA" id="ARBA00012085"/>
    </source>
</evidence>
<evidence type="ECO:0000313" key="10">
    <source>
        <dbReference type="Proteomes" id="UP000019374"/>
    </source>
</evidence>
<evidence type="ECO:0000256" key="5">
    <source>
        <dbReference type="ARBA" id="ARBA00022898"/>
    </source>
</evidence>
<dbReference type="PANTHER" id="PTHR11808">
    <property type="entry name" value="TRANS-SULFURATION ENZYME FAMILY MEMBER"/>
    <property type="match status" value="1"/>
</dbReference>
<accession>T5A8J5</accession>
<comment type="pathway">
    <text evidence="2">Amino-acid biosynthesis; L-cysteine biosynthesis; L-cysteine from L-homocysteine and L-serine: step 2/2.</text>
</comment>
<dbReference type="PANTHER" id="PTHR11808:SF15">
    <property type="entry name" value="CYSTATHIONINE GAMMA-LYASE"/>
    <property type="match status" value="1"/>
</dbReference>
<dbReference type="GO" id="GO:0004123">
    <property type="term" value="F:cystathionine gamma-lyase activity"/>
    <property type="evidence" value="ECO:0007669"/>
    <property type="project" value="TreeGrafter"/>
</dbReference>
<dbReference type="EMBL" id="KE654162">
    <property type="protein sequence ID" value="EQK98720.1"/>
    <property type="molecule type" value="Genomic_DNA"/>
</dbReference>
<evidence type="ECO:0000256" key="6">
    <source>
        <dbReference type="ARBA" id="ARBA00023192"/>
    </source>
</evidence>
<dbReference type="Pfam" id="PF01053">
    <property type="entry name" value="Cys_Met_Meta_PP"/>
    <property type="match status" value="1"/>
</dbReference>